<evidence type="ECO:0000256" key="1">
    <source>
        <dbReference type="ARBA" id="ARBA00023125"/>
    </source>
</evidence>
<dbReference type="InterPro" id="IPR010095">
    <property type="entry name" value="Cas12f1-like_TNB"/>
</dbReference>
<evidence type="ECO:0000313" key="4">
    <source>
        <dbReference type="EMBL" id="CCQ50911.1"/>
    </source>
</evidence>
<dbReference type="GO" id="GO:0003677">
    <property type="term" value="F:DNA binding"/>
    <property type="evidence" value="ECO:0007669"/>
    <property type="project" value="UniProtKB-KW"/>
</dbReference>
<dbReference type="Pfam" id="PF07282">
    <property type="entry name" value="Cas12f1-like_TNB"/>
    <property type="match status" value="1"/>
</dbReference>
<evidence type="ECO:0000259" key="3">
    <source>
        <dbReference type="Pfam" id="PF07282"/>
    </source>
</evidence>
<feature type="domain" description="Cas12f1-like TNB" evidence="3">
    <location>
        <begin position="12"/>
        <end position="77"/>
    </location>
</feature>
<comment type="caution">
    <text evidence="4">The sequence shown here is derived from an EMBL/GenBank/DDBJ whole genome shotgun (WGS) entry which is preliminary data.</text>
</comment>
<keyword evidence="1" id="KW-0238">DNA-binding</keyword>
<accession>T2IBN2</accession>
<dbReference type="AlphaFoldDB" id="T2IBN2"/>
<reference evidence="4 5" key="1">
    <citation type="submission" date="2013-01" db="EMBL/GenBank/DDBJ databases">
        <authorList>
            <person name="Bench S."/>
        </authorList>
    </citation>
    <scope>NUCLEOTIDE SEQUENCE [LARGE SCALE GENOMIC DNA]</scope>
    <source>
        <strain evidence="4 5">WH 8502</strain>
    </source>
</reference>
<reference evidence="4 5" key="2">
    <citation type="submission" date="2013-09" db="EMBL/GenBank/DDBJ databases">
        <title>Whole genome comparison of six Crocosphaera watsonii strains with differing phenotypes.</title>
        <authorList>
            <person name="Bench S.R."/>
            <person name="Heller P."/>
            <person name="Frank I."/>
            <person name="Arciniega M."/>
            <person name="Shilova I.N."/>
            <person name="Zehr J.P."/>
        </authorList>
    </citation>
    <scope>NUCLEOTIDE SEQUENCE [LARGE SCALE GENOMIC DNA]</scope>
    <source>
        <strain evidence="4 5">WH 8502</strain>
    </source>
</reference>
<gene>
    <name evidence="4" type="ORF">CWATWH8502_219</name>
</gene>
<protein>
    <submittedName>
        <fullName evidence="4">Transposase (Probable), IS891/IS1136/IS1341</fullName>
    </submittedName>
</protein>
<organism evidence="4 5">
    <name type="scientific">Crocosphaera watsonii WH 8502</name>
    <dbReference type="NCBI Taxonomy" id="423474"/>
    <lineage>
        <taxon>Bacteria</taxon>
        <taxon>Bacillati</taxon>
        <taxon>Cyanobacteriota</taxon>
        <taxon>Cyanophyceae</taxon>
        <taxon>Oscillatoriophycideae</taxon>
        <taxon>Chroococcales</taxon>
        <taxon>Aphanothecaceae</taxon>
        <taxon>Crocosphaera</taxon>
    </lineage>
</organism>
<sequence>MFCKQSLDMGIGQFFTILEYVCSQTDTYFAKVDKDYTSQICPNCGTHTGKKELDVRVHKCLECGYEQDRDVAASLIIKQRGLEQTAVQLGLGGNPQDRAAPRRGRCARG</sequence>
<name>T2IBN2_CROWT</name>
<dbReference type="EMBL" id="CAQK01000375">
    <property type="protein sequence ID" value="CCQ50911.1"/>
    <property type="molecule type" value="Genomic_DNA"/>
</dbReference>
<feature type="region of interest" description="Disordered" evidence="2">
    <location>
        <begin position="90"/>
        <end position="109"/>
    </location>
</feature>
<evidence type="ECO:0000256" key="2">
    <source>
        <dbReference type="SAM" id="MobiDB-lite"/>
    </source>
</evidence>
<proteinExistence type="predicted"/>
<dbReference type="Proteomes" id="UP000018348">
    <property type="component" value="Unassembled WGS sequence"/>
</dbReference>
<evidence type="ECO:0000313" key="5">
    <source>
        <dbReference type="Proteomes" id="UP000018348"/>
    </source>
</evidence>